<protein>
    <submittedName>
        <fullName evidence="3">Uncharacterized protein</fullName>
    </submittedName>
</protein>
<feature type="region of interest" description="Disordered" evidence="1">
    <location>
        <begin position="163"/>
        <end position="198"/>
    </location>
</feature>
<evidence type="ECO:0000313" key="3">
    <source>
        <dbReference type="EMBL" id="MFE7967408.1"/>
    </source>
</evidence>
<reference evidence="3 4" key="1">
    <citation type="submission" date="2024-09" db="EMBL/GenBank/DDBJ databases">
        <title>The Natural Products Discovery Center: Release of the First 8490 Sequenced Strains for Exploring Actinobacteria Biosynthetic Diversity.</title>
        <authorList>
            <person name="Kalkreuter E."/>
            <person name="Kautsar S.A."/>
            <person name="Yang D."/>
            <person name="Bader C.D."/>
            <person name="Teijaro C.N."/>
            <person name="Fluegel L."/>
            <person name="Davis C.M."/>
            <person name="Simpson J.R."/>
            <person name="Lauterbach L."/>
            <person name="Steele A.D."/>
            <person name="Gui C."/>
            <person name="Meng S."/>
            <person name="Li G."/>
            <person name="Viehrig K."/>
            <person name="Ye F."/>
            <person name="Su P."/>
            <person name="Kiefer A.F."/>
            <person name="Nichols A."/>
            <person name="Cepeda A.J."/>
            <person name="Yan W."/>
            <person name="Fan B."/>
            <person name="Jiang Y."/>
            <person name="Adhikari A."/>
            <person name="Zheng C.-J."/>
            <person name="Schuster L."/>
            <person name="Cowan T.M."/>
            <person name="Smanski M.J."/>
            <person name="Chevrette M.G."/>
            <person name="De Carvalho L.P.S."/>
            <person name="Shen B."/>
        </authorList>
    </citation>
    <scope>NUCLEOTIDE SEQUENCE [LARGE SCALE GENOMIC DNA]</scope>
    <source>
        <strain evidence="3 4">NPDC057399</strain>
    </source>
</reference>
<feature type="compositionally biased region" description="Low complexity" evidence="1">
    <location>
        <begin position="163"/>
        <end position="197"/>
    </location>
</feature>
<dbReference type="Proteomes" id="UP001600650">
    <property type="component" value="Unassembled WGS sequence"/>
</dbReference>
<evidence type="ECO:0000256" key="2">
    <source>
        <dbReference type="SAM" id="SignalP"/>
    </source>
</evidence>
<dbReference type="RefSeq" id="WP_381728596.1">
    <property type="nucleotide sequence ID" value="NZ_JBHVBU010000147.1"/>
</dbReference>
<dbReference type="EMBL" id="JBHVBU010000147">
    <property type="protein sequence ID" value="MFE7967408.1"/>
    <property type="molecule type" value="Genomic_DNA"/>
</dbReference>
<sequence length="289" mass="28222">MRALPARRIALGALCAALLVTITGPSALAADSHPAPVVQLPQPDTAQADLTPVADLARAILSAPGGQLPLTEARRLATAARSAVERAGADDPATTSVTVVGNGSALAAPALPGVRVPNRAPSLLLPTAEEDTTPTAATDNALGAVREALEKLLDVLLPKSDPAAASTAATEPSGTSTTETDSTGTDTSASTDTTEPTVGMDIVDEATAAANASETAADAAADAALTSTEALVARVDELLAALAGTDTQTATTLPAPADPAASSGSATPAEPAAAPGLLPALTSLLTPNS</sequence>
<proteinExistence type="predicted"/>
<gene>
    <name evidence="3" type="ORF">ACFU0X_30975</name>
</gene>
<keyword evidence="4" id="KW-1185">Reference proteome</keyword>
<name>A0ABW6JPS6_STRCE</name>
<feature type="chain" id="PRO_5046166296" evidence="2">
    <location>
        <begin position="30"/>
        <end position="289"/>
    </location>
</feature>
<feature type="region of interest" description="Disordered" evidence="1">
    <location>
        <begin position="249"/>
        <end position="289"/>
    </location>
</feature>
<feature type="signal peptide" evidence="2">
    <location>
        <begin position="1"/>
        <end position="29"/>
    </location>
</feature>
<comment type="caution">
    <text evidence="3">The sequence shown here is derived from an EMBL/GenBank/DDBJ whole genome shotgun (WGS) entry which is preliminary data.</text>
</comment>
<evidence type="ECO:0000256" key="1">
    <source>
        <dbReference type="SAM" id="MobiDB-lite"/>
    </source>
</evidence>
<keyword evidence="2" id="KW-0732">Signal</keyword>
<accession>A0ABW6JPS6</accession>
<organism evidence="3 4">
    <name type="scientific">Streptomyces cellulosae</name>
    <dbReference type="NCBI Taxonomy" id="1968"/>
    <lineage>
        <taxon>Bacteria</taxon>
        <taxon>Bacillati</taxon>
        <taxon>Actinomycetota</taxon>
        <taxon>Actinomycetes</taxon>
        <taxon>Kitasatosporales</taxon>
        <taxon>Streptomycetaceae</taxon>
        <taxon>Streptomyces</taxon>
    </lineage>
</organism>
<evidence type="ECO:0000313" key="4">
    <source>
        <dbReference type="Proteomes" id="UP001600650"/>
    </source>
</evidence>